<keyword evidence="5 6" id="KW-0472">Membrane</keyword>
<evidence type="ECO:0000256" key="3">
    <source>
        <dbReference type="ARBA" id="ARBA00022692"/>
    </source>
</evidence>
<dbReference type="SUPFAM" id="SSF56281">
    <property type="entry name" value="Metallo-hydrolase/oxidoreductase"/>
    <property type="match status" value="1"/>
</dbReference>
<dbReference type="EMBL" id="WLZY01000002">
    <property type="protein sequence ID" value="NDL56708.1"/>
    <property type="molecule type" value="Genomic_DNA"/>
</dbReference>
<dbReference type="PANTHER" id="PTHR30619:SF1">
    <property type="entry name" value="RECOMBINATION PROTEIN 2"/>
    <property type="match status" value="1"/>
</dbReference>
<proteinExistence type="predicted"/>
<dbReference type="GO" id="GO:0030420">
    <property type="term" value="P:establishment of competence for transformation"/>
    <property type="evidence" value="ECO:0007669"/>
    <property type="project" value="InterPro"/>
</dbReference>
<evidence type="ECO:0000256" key="5">
    <source>
        <dbReference type="ARBA" id="ARBA00023136"/>
    </source>
</evidence>
<dbReference type="InterPro" id="IPR001279">
    <property type="entry name" value="Metallo-B-lactamas"/>
</dbReference>
<protein>
    <submittedName>
        <fullName evidence="8">DNA internalization-related competence protein ComEC/Rec2</fullName>
    </submittedName>
</protein>
<accession>A0A7K3M2Q3</accession>
<evidence type="ECO:0000256" key="6">
    <source>
        <dbReference type="SAM" id="Phobius"/>
    </source>
</evidence>
<evidence type="ECO:0000313" key="9">
    <source>
        <dbReference type="Proteomes" id="UP000460435"/>
    </source>
</evidence>
<keyword evidence="4 6" id="KW-1133">Transmembrane helix</keyword>
<dbReference type="Proteomes" id="UP000460435">
    <property type="component" value="Unassembled WGS sequence"/>
</dbReference>
<dbReference type="Pfam" id="PF00753">
    <property type="entry name" value="Lactamase_B"/>
    <property type="match status" value="1"/>
</dbReference>
<dbReference type="Pfam" id="PF03772">
    <property type="entry name" value="Competence"/>
    <property type="match status" value="1"/>
</dbReference>
<evidence type="ECO:0000256" key="2">
    <source>
        <dbReference type="ARBA" id="ARBA00022475"/>
    </source>
</evidence>
<dbReference type="RefSeq" id="WP_162449426.1">
    <property type="nucleotide sequence ID" value="NZ_WLZY01000002.1"/>
</dbReference>
<reference evidence="8 9" key="1">
    <citation type="submission" date="2019-11" db="EMBL/GenBank/DDBJ databases">
        <authorList>
            <person name="Li X.-J."/>
            <person name="Feng X.-M."/>
        </authorList>
    </citation>
    <scope>NUCLEOTIDE SEQUENCE [LARGE SCALE GENOMIC DNA]</scope>
    <source>
        <strain evidence="8 9">XMNu-373</strain>
    </source>
</reference>
<dbReference type="AlphaFoldDB" id="A0A7K3M2Q3"/>
<dbReference type="InterPro" id="IPR052159">
    <property type="entry name" value="Competence_DNA_uptake"/>
</dbReference>
<dbReference type="PANTHER" id="PTHR30619">
    <property type="entry name" value="DNA INTERNALIZATION/COMPETENCE PROTEIN COMEC/REC2"/>
    <property type="match status" value="1"/>
</dbReference>
<evidence type="ECO:0000313" key="8">
    <source>
        <dbReference type="EMBL" id="NDL56708.1"/>
    </source>
</evidence>
<dbReference type="Gene3D" id="3.60.15.10">
    <property type="entry name" value="Ribonuclease Z/Hydroxyacylglutathione hydrolase-like"/>
    <property type="match status" value="1"/>
</dbReference>
<name>A0A7K3M2Q3_9ACTN</name>
<evidence type="ECO:0000256" key="1">
    <source>
        <dbReference type="ARBA" id="ARBA00004651"/>
    </source>
</evidence>
<dbReference type="NCBIfam" id="TIGR00361">
    <property type="entry name" value="ComEC_Rec2"/>
    <property type="match status" value="1"/>
</dbReference>
<feature type="transmembrane region" description="Helical" evidence="6">
    <location>
        <begin position="485"/>
        <end position="505"/>
    </location>
</feature>
<dbReference type="NCBIfam" id="TIGR00360">
    <property type="entry name" value="ComEC_N-term"/>
    <property type="match status" value="1"/>
</dbReference>
<keyword evidence="3 6" id="KW-0812">Transmembrane</keyword>
<sequence>MSAFHLRSGDDARNAPAGEALDLRLVPVAGCLWAGALAGLLMAPARLAFAGALLAVLGVLVVVSWRPARTRRALVAVVVVCFAVGAIIGASRAAHVRDGPVADLAAQEAQVDIDGVVSTDPVIRETARAGSDDPGTAGYVLVRIRVDEISGRGGEYRVRTPVLAVAGGAVWSTLLPGQRVRITGWMSSAEGRDVAAFVRVHGEPELVGGPGRIARLTEPLRAGLREAVRVVPGAHRGLIPGMVVGDESMMGAETREEMRITGLTHLTAVSGTHVGIVLLAVLGVARLIGVRGTALPLVGVLSLVGFVLLVRPDPSVLRAAVMGTVAVFGVVFAGRRRALPALSTAVSVLVLVDPWLARSVGFALSVSATAGILLLVPSWERAMTWLPRPLALAVAVPLAAQVACTPVLLGVFGQFSIASVPANILVAPVVAPAMVLGVAATVVAPVVPPLAAAIAWLAGWPVWWIAAVARWLAYQPGSEYQWADGRPGALVGIALAVVGIAVLPVVFRRPLVAAGTATVLVLVLLRAVPAPGWPPDGWVMVLCDVGQGDGVVIRAGPGAGVVVDAGPDPVMMRRCLDSLRISRVPLLVLSHYHADHVDGVPGVLAGRDVDHALVSPLPEPEPNAAQVAAWLDAAGVPIHVARAGDRWAVGEISMEVLWPRRIIRSSEESDPNNASVVLAAELHDVSMLMTGDVEPLAQRALLRTIPDLTARVLKVSHHGSARQEERFLAGLEAELALIGVGENSHGHPSEEVLGVLERAGVEVRRTDQDGTMAVVRLEDESLAVVAR</sequence>
<dbReference type="InterPro" id="IPR035681">
    <property type="entry name" value="ComA-like_MBL"/>
</dbReference>
<dbReference type="CDD" id="cd07731">
    <property type="entry name" value="ComA-like_MBL-fold"/>
    <property type="match status" value="1"/>
</dbReference>
<organism evidence="8 9">
    <name type="scientific">Phytoactinopolyspora mesophila</name>
    <dbReference type="NCBI Taxonomy" id="2650750"/>
    <lineage>
        <taxon>Bacteria</taxon>
        <taxon>Bacillati</taxon>
        <taxon>Actinomycetota</taxon>
        <taxon>Actinomycetes</taxon>
        <taxon>Jiangellales</taxon>
        <taxon>Jiangellaceae</taxon>
        <taxon>Phytoactinopolyspora</taxon>
    </lineage>
</organism>
<keyword evidence="2" id="KW-1003">Cell membrane</keyword>
<feature type="transmembrane region" description="Helical" evidence="6">
    <location>
        <begin position="424"/>
        <end position="447"/>
    </location>
</feature>
<feature type="transmembrane region" description="Helical" evidence="6">
    <location>
        <begin position="292"/>
        <end position="310"/>
    </location>
</feature>
<evidence type="ECO:0000256" key="4">
    <source>
        <dbReference type="ARBA" id="ARBA00022989"/>
    </source>
</evidence>
<feature type="transmembrane region" description="Helical" evidence="6">
    <location>
        <begin position="316"/>
        <end position="334"/>
    </location>
</feature>
<keyword evidence="9" id="KW-1185">Reference proteome</keyword>
<feature type="transmembrane region" description="Helical" evidence="6">
    <location>
        <begin position="47"/>
        <end position="65"/>
    </location>
</feature>
<dbReference type="InterPro" id="IPR004797">
    <property type="entry name" value="Competence_ComEC/Rec2"/>
</dbReference>
<dbReference type="InterPro" id="IPR004477">
    <property type="entry name" value="ComEC_N"/>
</dbReference>
<feature type="domain" description="Metallo-beta-lactamase" evidence="7">
    <location>
        <begin position="547"/>
        <end position="742"/>
    </location>
</feature>
<feature type="transmembrane region" description="Helical" evidence="6">
    <location>
        <begin position="72"/>
        <end position="90"/>
    </location>
</feature>
<gene>
    <name evidence="8" type="ORF">F7O44_06450</name>
</gene>
<dbReference type="InterPro" id="IPR036866">
    <property type="entry name" value="RibonucZ/Hydroxyglut_hydro"/>
</dbReference>
<comment type="caution">
    <text evidence="8">The sequence shown here is derived from an EMBL/GenBank/DDBJ whole genome shotgun (WGS) entry which is preliminary data.</text>
</comment>
<evidence type="ECO:0000259" key="7">
    <source>
        <dbReference type="SMART" id="SM00849"/>
    </source>
</evidence>
<feature type="transmembrane region" description="Helical" evidence="6">
    <location>
        <begin position="21"/>
        <end position="41"/>
    </location>
</feature>
<feature type="transmembrane region" description="Helical" evidence="6">
    <location>
        <begin position="263"/>
        <end position="285"/>
    </location>
</feature>
<feature type="transmembrane region" description="Helical" evidence="6">
    <location>
        <begin position="355"/>
        <end position="378"/>
    </location>
</feature>
<dbReference type="SMART" id="SM00849">
    <property type="entry name" value="Lactamase_B"/>
    <property type="match status" value="1"/>
</dbReference>
<feature type="transmembrane region" description="Helical" evidence="6">
    <location>
        <begin position="390"/>
        <end position="412"/>
    </location>
</feature>
<dbReference type="GO" id="GO:0005886">
    <property type="term" value="C:plasma membrane"/>
    <property type="evidence" value="ECO:0007669"/>
    <property type="project" value="UniProtKB-SubCell"/>
</dbReference>
<feature type="transmembrane region" description="Helical" evidence="6">
    <location>
        <begin position="453"/>
        <end position="473"/>
    </location>
</feature>
<comment type="subcellular location">
    <subcellularLocation>
        <location evidence="1">Cell membrane</location>
        <topology evidence="1">Multi-pass membrane protein</topology>
    </subcellularLocation>
</comment>